<evidence type="ECO:0000313" key="3">
    <source>
        <dbReference type="EnsemblPlants" id="OMERI02G07720.1"/>
    </source>
</evidence>
<dbReference type="HOGENOM" id="CLU_2708953_0_0_1"/>
<proteinExistence type="predicted"/>
<accession>A0A0E0CH00</accession>
<reference evidence="3" key="2">
    <citation type="submission" date="2018-05" db="EMBL/GenBank/DDBJ databases">
        <title>OmerRS3 (Oryza meridionalis Reference Sequence Version 3).</title>
        <authorList>
            <person name="Zhang J."/>
            <person name="Kudrna D."/>
            <person name="Lee S."/>
            <person name="Talag J."/>
            <person name="Welchert J."/>
            <person name="Wing R.A."/>
        </authorList>
    </citation>
    <scope>NUCLEOTIDE SEQUENCE [LARGE SCALE GENOMIC DNA]</scope>
    <source>
        <strain evidence="3">cv. OR44</strain>
    </source>
</reference>
<dbReference type="Gramene" id="OMERI02G07720.1">
    <property type="protein sequence ID" value="OMERI02G07720.1"/>
    <property type="gene ID" value="OMERI02G07720"/>
</dbReference>
<feature type="chain" id="PRO_5002356197" evidence="2">
    <location>
        <begin position="17"/>
        <end position="73"/>
    </location>
</feature>
<evidence type="ECO:0000313" key="4">
    <source>
        <dbReference type="Proteomes" id="UP000008021"/>
    </source>
</evidence>
<feature type="compositionally biased region" description="Low complexity" evidence="1">
    <location>
        <begin position="36"/>
        <end position="52"/>
    </location>
</feature>
<protein>
    <submittedName>
        <fullName evidence="3">Uncharacterized protein</fullName>
    </submittedName>
</protein>
<name>A0A0E0CH00_9ORYZ</name>
<dbReference type="EnsemblPlants" id="OMERI02G07720.1">
    <property type="protein sequence ID" value="OMERI02G07720.1"/>
    <property type="gene ID" value="OMERI02G07720"/>
</dbReference>
<keyword evidence="4" id="KW-1185">Reference proteome</keyword>
<sequence>MGVLVLLLLALRAARSRLESPPSRDIGKLYGGDGAGVAAATADGEPAPAARRTPPPPPESRVLPSSPPPPGPL</sequence>
<keyword evidence="2" id="KW-0732">Signal</keyword>
<dbReference type="AlphaFoldDB" id="A0A0E0CH00"/>
<evidence type="ECO:0000256" key="1">
    <source>
        <dbReference type="SAM" id="MobiDB-lite"/>
    </source>
</evidence>
<dbReference type="Proteomes" id="UP000008021">
    <property type="component" value="Chromosome 2"/>
</dbReference>
<feature type="region of interest" description="Disordered" evidence="1">
    <location>
        <begin position="17"/>
        <end position="73"/>
    </location>
</feature>
<feature type="compositionally biased region" description="Pro residues" evidence="1">
    <location>
        <begin position="53"/>
        <end position="73"/>
    </location>
</feature>
<feature type="signal peptide" evidence="2">
    <location>
        <begin position="1"/>
        <end position="16"/>
    </location>
</feature>
<organism evidence="3">
    <name type="scientific">Oryza meridionalis</name>
    <dbReference type="NCBI Taxonomy" id="40149"/>
    <lineage>
        <taxon>Eukaryota</taxon>
        <taxon>Viridiplantae</taxon>
        <taxon>Streptophyta</taxon>
        <taxon>Embryophyta</taxon>
        <taxon>Tracheophyta</taxon>
        <taxon>Spermatophyta</taxon>
        <taxon>Magnoliopsida</taxon>
        <taxon>Liliopsida</taxon>
        <taxon>Poales</taxon>
        <taxon>Poaceae</taxon>
        <taxon>BOP clade</taxon>
        <taxon>Oryzoideae</taxon>
        <taxon>Oryzeae</taxon>
        <taxon>Oryzinae</taxon>
        <taxon>Oryza</taxon>
    </lineage>
</organism>
<reference evidence="3" key="1">
    <citation type="submission" date="2015-04" db="UniProtKB">
        <authorList>
            <consortium name="EnsemblPlants"/>
        </authorList>
    </citation>
    <scope>IDENTIFICATION</scope>
</reference>
<evidence type="ECO:0000256" key="2">
    <source>
        <dbReference type="SAM" id="SignalP"/>
    </source>
</evidence>